<accession>A0A9N8HZX5</accession>
<proteinExistence type="predicted"/>
<reference evidence="1" key="1">
    <citation type="submission" date="2020-06" db="EMBL/GenBank/DDBJ databases">
        <authorList>
            <consortium name="Plant Systems Biology data submission"/>
        </authorList>
    </citation>
    <scope>NUCLEOTIDE SEQUENCE</scope>
    <source>
        <strain evidence="1">D6</strain>
    </source>
</reference>
<gene>
    <name evidence="1" type="ORF">SEMRO_4370_G353850.1</name>
</gene>
<organism evidence="1 2">
    <name type="scientific">Seminavis robusta</name>
    <dbReference type="NCBI Taxonomy" id="568900"/>
    <lineage>
        <taxon>Eukaryota</taxon>
        <taxon>Sar</taxon>
        <taxon>Stramenopiles</taxon>
        <taxon>Ochrophyta</taxon>
        <taxon>Bacillariophyta</taxon>
        <taxon>Bacillariophyceae</taxon>
        <taxon>Bacillariophycidae</taxon>
        <taxon>Naviculales</taxon>
        <taxon>Naviculaceae</taxon>
        <taxon>Seminavis</taxon>
    </lineage>
</organism>
<protein>
    <submittedName>
        <fullName evidence="1">Uncharacterized protein</fullName>
    </submittedName>
</protein>
<sequence>MAAAAMPETQEARLKEQFRAAFNRRVFGIGQDVDALEDSAEQASSKKKSNELTQKEWNDIIEIWNNWDNDDDDEQRLYRKNNKKGYDIIKKYIVHRVKSASGEDLFQITVKEPSKKAGGTLMVPSVEIFDIIYHAHSEKGHMKSTPTYKLICVTYNNITENQVKQFCLLCPVCSRANPRIKKQLGALKPIRSYRFLDRCQVDLIDFRKRRMPNVYGVTMRWVL</sequence>
<dbReference type="EMBL" id="CAICTM010004368">
    <property type="protein sequence ID" value="CAB9531942.1"/>
    <property type="molecule type" value="Genomic_DNA"/>
</dbReference>
<evidence type="ECO:0000313" key="2">
    <source>
        <dbReference type="Proteomes" id="UP001153069"/>
    </source>
</evidence>
<name>A0A9N8HZX5_9STRA</name>
<dbReference type="Proteomes" id="UP001153069">
    <property type="component" value="Unassembled WGS sequence"/>
</dbReference>
<keyword evidence="2" id="KW-1185">Reference proteome</keyword>
<feature type="non-terminal residue" evidence="1">
    <location>
        <position position="223"/>
    </location>
</feature>
<dbReference type="OrthoDB" id="6374475at2759"/>
<comment type="caution">
    <text evidence="1">The sequence shown here is derived from an EMBL/GenBank/DDBJ whole genome shotgun (WGS) entry which is preliminary data.</text>
</comment>
<evidence type="ECO:0000313" key="1">
    <source>
        <dbReference type="EMBL" id="CAB9531942.1"/>
    </source>
</evidence>
<dbReference type="AlphaFoldDB" id="A0A9N8HZX5"/>